<dbReference type="PANTHER" id="PTHR37423:SF2">
    <property type="entry name" value="MEMBRANE-BOUND LYTIC MUREIN TRANSGLYCOSYLASE C"/>
    <property type="match status" value="1"/>
</dbReference>
<dbReference type="Proteomes" id="UP000219042">
    <property type="component" value="Unassembled WGS sequence"/>
</dbReference>
<organism evidence="3 4">
    <name type="scientific">Acinetobacter puyangensis</name>
    <dbReference type="NCBI Taxonomy" id="1096779"/>
    <lineage>
        <taxon>Bacteria</taxon>
        <taxon>Pseudomonadati</taxon>
        <taxon>Pseudomonadota</taxon>
        <taxon>Gammaproteobacteria</taxon>
        <taxon>Moraxellales</taxon>
        <taxon>Moraxellaceae</taxon>
        <taxon>Acinetobacter</taxon>
    </lineage>
</organism>
<dbReference type="SUPFAM" id="SSF53955">
    <property type="entry name" value="Lysozyme-like"/>
    <property type="match status" value="1"/>
</dbReference>
<protein>
    <submittedName>
        <fullName evidence="3">Transglycosylase SLT domain-containing protein</fullName>
    </submittedName>
</protein>
<keyword evidence="4" id="KW-1185">Reference proteome</keyword>
<dbReference type="OrthoDB" id="92254at2"/>
<name>A0A240EBE4_9GAMM</name>
<evidence type="ECO:0000256" key="1">
    <source>
        <dbReference type="ARBA" id="ARBA00007734"/>
    </source>
</evidence>
<sequence>MINQGCHVNLNFSIKAFLLSSTLVVTGCASLGPHGGPVAKRADKLSAGLQKAYAVPQYQANRLSPMIINSADHYDVDPRLVSAIIRQESNFNSNARSSTGAVGLGQIIPSYWAKVCGNDLYNESTNIHCTAHILSTYHAQGGSWKKAIAYYNVGPTGYESSFWTRWKVRKYVKSVKHFEKELKRNL</sequence>
<comment type="similarity">
    <text evidence="1">Belongs to the transglycosylase Slt family.</text>
</comment>
<dbReference type="AlphaFoldDB" id="A0A240EBE4"/>
<evidence type="ECO:0000313" key="4">
    <source>
        <dbReference type="Proteomes" id="UP000219042"/>
    </source>
</evidence>
<dbReference type="Pfam" id="PF01464">
    <property type="entry name" value="SLT"/>
    <property type="match status" value="1"/>
</dbReference>
<gene>
    <name evidence="3" type="ORF">SAMN05421731_10696</name>
</gene>
<feature type="domain" description="Transglycosylase SLT" evidence="2">
    <location>
        <begin position="66"/>
        <end position="156"/>
    </location>
</feature>
<evidence type="ECO:0000313" key="3">
    <source>
        <dbReference type="EMBL" id="SNX45861.1"/>
    </source>
</evidence>
<dbReference type="InterPro" id="IPR023346">
    <property type="entry name" value="Lysozyme-like_dom_sf"/>
</dbReference>
<reference evidence="4" key="1">
    <citation type="submission" date="2016-09" db="EMBL/GenBank/DDBJ databases">
        <authorList>
            <person name="Varghese N."/>
            <person name="Submissions S."/>
        </authorList>
    </citation>
    <scope>NUCLEOTIDE SEQUENCE [LARGE SCALE GENOMIC DNA]</scope>
    <source>
        <strain evidence="4">ANC 4466</strain>
    </source>
</reference>
<dbReference type="PANTHER" id="PTHR37423">
    <property type="entry name" value="SOLUBLE LYTIC MUREIN TRANSGLYCOSYLASE-RELATED"/>
    <property type="match status" value="1"/>
</dbReference>
<dbReference type="InterPro" id="IPR008258">
    <property type="entry name" value="Transglycosylase_SLT_dom_1"/>
</dbReference>
<evidence type="ECO:0000259" key="2">
    <source>
        <dbReference type="Pfam" id="PF01464"/>
    </source>
</evidence>
<dbReference type="EMBL" id="OANT01000006">
    <property type="protein sequence ID" value="SNX45861.1"/>
    <property type="molecule type" value="Genomic_DNA"/>
</dbReference>
<dbReference type="Gene3D" id="1.10.530.10">
    <property type="match status" value="1"/>
</dbReference>
<accession>A0A240EBE4</accession>
<proteinExistence type="inferred from homology"/>
<dbReference type="RefSeq" id="WP_097079617.1">
    <property type="nucleotide sequence ID" value="NZ_BAABHT010000003.1"/>
</dbReference>